<feature type="domain" description="Tc1-like transposase DDE" evidence="2">
    <location>
        <begin position="1022"/>
        <end position="1073"/>
    </location>
</feature>
<dbReference type="Proteomes" id="UP000186817">
    <property type="component" value="Unassembled WGS sequence"/>
</dbReference>
<dbReference type="InterPro" id="IPR036869">
    <property type="entry name" value="J_dom_sf"/>
</dbReference>
<protein>
    <recommendedName>
        <fullName evidence="2">Tc1-like transposase DDE domain-containing protein</fullName>
    </recommendedName>
</protein>
<dbReference type="Pfam" id="PF13358">
    <property type="entry name" value="DDE_3"/>
    <property type="match status" value="4"/>
</dbReference>
<comment type="caution">
    <text evidence="3">The sequence shown here is derived from an EMBL/GenBank/DDBJ whole genome shotgun (WGS) entry which is preliminary data.</text>
</comment>
<name>A0A1Q9C823_SYMMI</name>
<dbReference type="InterPro" id="IPR036397">
    <property type="entry name" value="RNaseH_sf"/>
</dbReference>
<feature type="domain" description="Tc1-like transposase DDE" evidence="2">
    <location>
        <begin position="736"/>
        <end position="801"/>
    </location>
</feature>
<evidence type="ECO:0000313" key="3">
    <source>
        <dbReference type="EMBL" id="OLP79092.1"/>
    </source>
</evidence>
<sequence>MAGLSLAQRAKRALVTLLLALAEAYGLEVAVSRESADADIQKAFRKVARRVHPDKGGSAQDSQRLNAARDAWSAAQGAGRGRPRAAAAPAAVAEAGSGLRVRCEAVLLTYQSWSPDVALPAWERFCAFVHANLSSWSVKHWTATMESNACGSHHLHLMLQFHNTQDCLTSRFIFESTRPNASSHDYLGEGVCKKKLQQSIDRGMFYVWANKVGTVRVAANYEPCWTEATRTYQVLGKWPEALWKQRKVTSEQYEKYLYLSRDGVLARKRNLDAVKEQEASLAEAALIEATTRRVRANAALCRPFPPVAAAQAWLALFLQDRLRYPLLVVRGASHTGKTEWVKSLFKNALELKVGSLQVFPEAMRGFERDTHDGIILDDVRDMAFLADHQDKLQGKYDSRVEFATTPGGTCAFRKYLFAIPIAVTVNYSTANLHYLDSHDWLGHEGNRVLVNFPEVSCEGAVQLAAVVASIMPLVSEVRHPQSLDFANERKTLLLRDVHGLSWAAIQKQVVNLRGETVRLLQRLHQDVNRDLGRRVYKYSNCGRKATKATAAVQKYLVGRLLVLRRRTTCTAATLRRELVANKGVDLDESTIRKILRDHGYKWLPRAQKRKYSAARKKERLKFAKAVLRLTKAKLREKLSMAMDGVILSLPPRDATERANYCAHGDTHMWRLPGEAASEQLAGQDPYPYQIPADRVVPLWGGLSEGGFALVTFHHARKLTSAEWCREVRRGKLAKAIQSLSPVRPAGPWTVLCDNEAFLHTAASKRAMTTAGVRAWRVPPSSPDLNPVEKMWAWLRRRIRAKDCEDLRRRRPPIGKMAFKARRRSMLASKRAQRVAARIAAGFRLQFGRLSVPEFTLLTERHFRLKNLSVKTAYTLSPVRPAGPWTALCDNEAFLHTAASKRAMTTAGVRAWRVPPSSPDLNPVEKMWAWLRRRIRAKDCEDLRRRRPPIGKMAFKARRRSMLASKRAQRVAARIAAGFRLQFGRLSVPEFTLLTERHFRLKNLSVKTAYTLSPVRPAGPWTALCDNEAFLHTAASKRAMTTAGVRAWRVPPSSPDLNPVEKMWAWLRRRIRAKDCEDLRRRRPPIGKMAFKARRRSMLASKRAQRVAARIAAGFRLQFGRLSVPEFTLLTERHFRLKNLSVKTAYTLSPVRPAGPWTALCDNEAFLHTAASKRAMTTAGVRAWRVPPSSPDLNPVEKMWAWLRRRIRAKDCEDLRRRRPPIGKMAFKARRRSMLASKRAQRVAARIAAGFRTTCREVVAKQGGMARG</sequence>
<dbReference type="Gene3D" id="3.30.420.10">
    <property type="entry name" value="Ribonuclease H-like superfamily/Ribonuclease H"/>
    <property type="match status" value="4"/>
</dbReference>
<evidence type="ECO:0000313" key="4">
    <source>
        <dbReference type="Proteomes" id="UP000186817"/>
    </source>
</evidence>
<dbReference type="CDD" id="cd06257">
    <property type="entry name" value="DnaJ"/>
    <property type="match status" value="1"/>
</dbReference>
<feature type="chain" id="PRO_5013113461" description="Tc1-like transposase DDE domain-containing protein" evidence="1">
    <location>
        <begin position="27"/>
        <end position="1267"/>
    </location>
</feature>
<evidence type="ECO:0000259" key="2">
    <source>
        <dbReference type="Pfam" id="PF13358"/>
    </source>
</evidence>
<keyword evidence="4" id="KW-1185">Reference proteome</keyword>
<keyword evidence="1" id="KW-0732">Signal</keyword>
<dbReference type="EMBL" id="LSRX01001527">
    <property type="protein sequence ID" value="OLP79092.1"/>
    <property type="molecule type" value="Genomic_DNA"/>
</dbReference>
<reference evidence="3 4" key="1">
    <citation type="submission" date="2016-02" db="EMBL/GenBank/DDBJ databases">
        <title>Genome analysis of coral dinoflagellate symbionts highlights evolutionary adaptations to a symbiotic lifestyle.</title>
        <authorList>
            <person name="Aranda M."/>
            <person name="Li Y."/>
            <person name="Liew Y.J."/>
            <person name="Baumgarten S."/>
            <person name="Simakov O."/>
            <person name="Wilson M."/>
            <person name="Piel J."/>
            <person name="Ashoor H."/>
            <person name="Bougouffa S."/>
            <person name="Bajic V.B."/>
            <person name="Ryu T."/>
            <person name="Ravasi T."/>
            <person name="Bayer T."/>
            <person name="Micklem G."/>
            <person name="Kim H."/>
            <person name="Bhak J."/>
            <person name="Lajeunesse T.C."/>
            <person name="Voolstra C.R."/>
        </authorList>
    </citation>
    <scope>NUCLEOTIDE SEQUENCE [LARGE SCALE GENOMIC DNA]</scope>
    <source>
        <strain evidence="3 4">CCMP2467</strain>
    </source>
</reference>
<dbReference type="GO" id="GO:0003676">
    <property type="term" value="F:nucleic acid binding"/>
    <property type="evidence" value="ECO:0007669"/>
    <property type="project" value="InterPro"/>
</dbReference>
<feature type="signal peptide" evidence="1">
    <location>
        <begin position="1"/>
        <end position="26"/>
    </location>
</feature>
<accession>A0A1Q9C823</accession>
<dbReference type="InterPro" id="IPR001623">
    <property type="entry name" value="DnaJ_domain"/>
</dbReference>
<dbReference type="InterPro" id="IPR038717">
    <property type="entry name" value="Tc1-like_DDE_dom"/>
</dbReference>
<organism evidence="3 4">
    <name type="scientific">Symbiodinium microadriaticum</name>
    <name type="common">Dinoflagellate</name>
    <name type="synonym">Zooxanthella microadriatica</name>
    <dbReference type="NCBI Taxonomy" id="2951"/>
    <lineage>
        <taxon>Eukaryota</taxon>
        <taxon>Sar</taxon>
        <taxon>Alveolata</taxon>
        <taxon>Dinophyceae</taxon>
        <taxon>Suessiales</taxon>
        <taxon>Symbiodiniaceae</taxon>
        <taxon>Symbiodinium</taxon>
    </lineage>
</organism>
<dbReference type="SUPFAM" id="SSF46565">
    <property type="entry name" value="Chaperone J-domain"/>
    <property type="match status" value="1"/>
</dbReference>
<dbReference type="AlphaFoldDB" id="A0A1Q9C823"/>
<proteinExistence type="predicted"/>
<feature type="domain" description="Tc1-like transposase DDE" evidence="2">
    <location>
        <begin position="886"/>
        <end position="937"/>
    </location>
</feature>
<evidence type="ECO:0000256" key="1">
    <source>
        <dbReference type="SAM" id="SignalP"/>
    </source>
</evidence>
<gene>
    <name evidence="3" type="ORF">AK812_SmicGene40667</name>
</gene>
<dbReference type="Gene3D" id="1.10.287.110">
    <property type="entry name" value="DnaJ domain"/>
    <property type="match status" value="1"/>
</dbReference>
<dbReference type="OrthoDB" id="440104at2759"/>
<feature type="domain" description="Tc1-like transposase DDE" evidence="2">
    <location>
        <begin position="1158"/>
        <end position="1209"/>
    </location>
</feature>
<dbReference type="OMA" id="RIRAKDC"/>